<dbReference type="Pfam" id="PF02436">
    <property type="entry name" value="PYC_OADA"/>
    <property type="match status" value="1"/>
</dbReference>
<feature type="domain" description="Pyruvate carboxyltransferase" evidence="1">
    <location>
        <begin position="4"/>
        <end position="266"/>
    </location>
</feature>
<dbReference type="Gene3D" id="3.20.20.70">
    <property type="entry name" value="Aldolase class I"/>
    <property type="match status" value="1"/>
</dbReference>
<reference evidence="3" key="1">
    <citation type="journal article" date="2019" name="Int. J. Syst. Evol. Microbiol.">
        <title>The Global Catalogue of Microorganisms (GCM) 10K type strain sequencing project: providing services to taxonomists for standard genome sequencing and annotation.</title>
        <authorList>
            <consortium name="The Broad Institute Genomics Platform"/>
            <consortium name="The Broad Institute Genome Sequencing Center for Infectious Disease"/>
            <person name="Wu L."/>
            <person name="Ma J."/>
        </authorList>
    </citation>
    <scope>NUCLEOTIDE SEQUENCE [LARGE SCALE GENOMIC DNA]</scope>
    <source>
        <strain evidence="3">CCUG 49018</strain>
    </source>
</reference>
<sequence>MTHVEFVDQTLRDGQQSLWGMRIRAGMAAAVAEDIDRTGFRTVDVTGSSMFECMMRYSREDPWEGLDLWRTWLPNAQLRAGSRSNCIAKFGLTPDSLMDLWIRTLTRHGIQSFWIYDCLYNMDQMRRLCQTVHDAGAEVVPAIMFGISPVHTDEWFAARVREMVSWGIVSAIYVEDAPGILAPERGATLIPALVDAAGDVPVELHCHNTVGVAPLNYLTGLRSGVRILHTASRPLANGPSLPSTEAMVENLRWLGHDHGLDTARLDPVALHFARVAAQEGWATGTPNEFSTFAYHHQLPGGMTGTLKAQLAQYGMEDRLTEVLEEVVRVREELGHPISATPFSQLMGIQAVLNIVTGDRYSMVPDEVIIYTLGHLGTPPAPIDPDVRDRVLSSPRAKEYLAWEPPQPSLKELRIQFGDARMSDEELLCRYLVPREDFEATRAAGKVSPTYVFRDAVASRQLIETALTMRRPTYVRVRRGDLDLTLRRSRTD</sequence>
<dbReference type="PANTHER" id="PTHR43778:SF2">
    <property type="entry name" value="PYRUVATE CARBOXYLASE, MITOCHONDRIAL"/>
    <property type="match status" value="1"/>
</dbReference>
<proteinExistence type="predicted"/>
<dbReference type="Pfam" id="PF00682">
    <property type="entry name" value="HMGL-like"/>
    <property type="match status" value="1"/>
</dbReference>
<dbReference type="PANTHER" id="PTHR43778">
    <property type="entry name" value="PYRUVATE CARBOXYLASE"/>
    <property type="match status" value="1"/>
</dbReference>
<evidence type="ECO:0000259" key="1">
    <source>
        <dbReference type="PROSITE" id="PS50991"/>
    </source>
</evidence>
<accession>A0ABW3VH47</accession>
<organism evidence="2 3">
    <name type="scientific">Pseudonocardia benzenivorans</name>
    <dbReference type="NCBI Taxonomy" id="228005"/>
    <lineage>
        <taxon>Bacteria</taxon>
        <taxon>Bacillati</taxon>
        <taxon>Actinomycetota</taxon>
        <taxon>Actinomycetes</taxon>
        <taxon>Pseudonocardiales</taxon>
        <taxon>Pseudonocardiaceae</taxon>
        <taxon>Pseudonocardia</taxon>
    </lineage>
</organism>
<evidence type="ECO:0000313" key="2">
    <source>
        <dbReference type="EMBL" id="MFD1233419.1"/>
    </source>
</evidence>
<dbReference type="Proteomes" id="UP001597182">
    <property type="component" value="Unassembled WGS sequence"/>
</dbReference>
<dbReference type="EMBL" id="JBHTMB010000061">
    <property type="protein sequence ID" value="MFD1233419.1"/>
    <property type="molecule type" value="Genomic_DNA"/>
</dbReference>
<dbReference type="SUPFAM" id="SSF51569">
    <property type="entry name" value="Aldolase"/>
    <property type="match status" value="1"/>
</dbReference>
<gene>
    <name evidence="2" type="ORF">ACFQ34_09010</name>
</gene>
<protein>
    <submittedName>
        <fullName evidence="2">Carboxyltransferase</fullName>
    </submittedName>
</protein>
<dbReference type="InterPro" id="IPR013785">
    <property type="entry name" value="Aldolase_TIM"/>
</dbReference>
<dbReference type="RefSeq" id="WP_013673718.1">
    <property type="nucleotide sequence ID" value="NZ_BAABKS010000087.1"/>
</dbReference>
<dbReference type="PROSITE" id="PS50991">
    <property type="entry name" value="PYR_CT"/>
    <property type="match status" value="1"/>
</dbReference>
<dbReference type="InterPro" id="IPR055268">
    <property type="entry name" value="PCB-like"/>
</dbReference>
<comment type="caution">
    <text evidence="2">The sequence shown here is derived from an EMBL/GenBank/DDBJ whole genome shotgun (WGS) entry which is preliminary data.</text>
</comment>
<dbReference type="InterPro" id="IPR003379">
    <property type="entry name" value="Carboxylase_cons_dom"/>
</dbReference>
<dbReference type="SUPFAM" id="SSF89000">
    <property type="entry name" value="post-HMGL domain-like"/>
    <property type="match status" value="1"/>
</dbReference>
<keyword evidence="3" id="KW-1185">Reference proteome</keyword>
<evidence type="ECO:0000313" key="3">
    <source>
        <dbReference type="Proteomes" id="UP001597182"/>
    </source>
</evidence>
<name>A0ABW3VH47_9PSEU</name>
<dbReference type="InterPro" id="IPR000891">
    <property type="entry name" value="PYR_CT"/>
</dbReference>